<keyword evidence="3" id="KW-1185">Reference proteome</keyword>
<dbReference type="EMBL" id="JAACJM010000025">
    <property type="protein sequence ID" value="KAF5365937.1"/>
    <property type="molecule type" value="Genomic_DNA"/>
</dbReference>
<sequence>MPSPAPSLPAAPIETSSSPSSARRRQGRAGPANANVTPVDTAPANQAAFDTVSAVNTIETVTRTTQTSIQMFNQSRHPEFHSSSLSSVGGDDRRSNVTYNYNCSIGSISLSNITLAANTEVTIHFGQDGNIQQHPRHARLETGNVGSQPAVRVVSRGRDDEAPSQARSGEFVLIGC</sequence>
<reference evidence="2 3" key="1">
    <citation type="journal article" date="2020" name="ISME J.">
        <title>Uncovering the hidden diversity of litter-decomposition mechanisms in mushroom-forming fungi.</title>
        <authorList>
            <person name="Floudas D."/>
            <person name="Bentzer J."/>
            <person name="Ahren D."/>
            <person name="Johansson T."/>
            <person name="Persson P."/>
            <person name="Tunlid A."/>
        </authorList>
    </citation>
    <scope>NUCLEOTIDE SEQUENCE [LARGE SCALE GENOMIC DNA]</scope>
    <source>
        <strain evidence="2 3">CBS 291.85</strain>
    </source>
</reference>
<accession>A0A8H5GJA2</accession>
<evidence type="ECO:0000313" key="3">
    <source>
        <dbReference type="Proteomes" id="UP000559256"/>
    </source>
</evidence>
<gene>
    <name evidence="2" type="ORF">D9758_006703</name>
</gene>
<evidence type="ECO:0000313" key="2">
    <source>
        <dbReference type="EMBL" id="KAF5365937.1"/>
    </source>
</evidence>
<comment type="caution">
    <text evidence="2">The sequence shown here is derived from an EMBL/GenBank/DDBJ whole genome shotgun (WGS) entry which is preliminary data.</text>
</comment>
<feature type="region of interest" description="Disordered" evidence="1">
    <location>
        <begin position="1"/>
        <end position="39"/>
    </location>
</feature>
<name>A0A8H5GJA2_9AGAR</name>
<protein>
    <submittedName>
        <fullName evidence="2">Uncharacterized protein</fullName>
    </submittedName>
</protein>
<dbReference type="AlphaFoldDB" id="A0A8H5GJA2"/>
<proteinExistence type="predicted"/>
<dbReference type="OrthoDB" id="3122258at2759"/>
<organism evidence="2 3">
    <name type="scientific">Tetrapyrgos nigripes</name>
    <dbReference type="NCBI Taxonomy" id="182062"/>
    <lineage>
        <taxon>Eukaryota</taxon>
        <taxon>Fungi</taxon>
        <taxon>Dikarya</taxon>
        <taxon>Basidiomycota</taxon>
        <taxon>Agaricomycotina</taxon>
        <taxon>Agaricomycetes</taxon>
        <taxon>Agaricomycetidae</taxon>
        <taxon>Agaricales</taxon>
        <taxon>Marasmiineae</taxon>
        <taxon>Marasmiaceae</taxon>
        <taxon>Tetrapyrgos</taxon>
    </lineage>
</organism>
<dbReference type="Proteomes" id="UP000559256">
    <property type="component" value="Unassembled WGS sequence"/>
</dbReference>
<evidence type="ECO:0000256" key="1">
    <source>
        <dbReference type="SAM" id="MobiDB-lite"/>
    </source>
</evidence>